<dbReference type="AlphaFoldDB" id="A0A1E1EYB7"/>
<gene>
    <name evidence="1" type="ORF">SCLO_1002100</name>
</gene>
<dbReference type="EMBL" id="AP017655">
    <property type="protein sequence ID" value="BAV63250.1"/>
    <property type="molecule type" value="Genomic_DNA"/>
</dbReference>
<organism evidence="1 2">
    <name type="scientific">Sphingobium cloacae</name>
    <dbReference type="NCBI Taxonomy" id="120107"/>
    <lineage>
        <taxon>Bacteria</taxon>
        <taxon>Pseudomonadati</taxon>
        <taxon>Pseudomonadota</taxon>
        <taxon>Alphaproteobacteria</taxon>
        <taxon>Sphingomonadales</taxon>
        <taxon>Sphingomonadaceae</taxon>
        <taxon>Sphingobium</taxon>
    </lineage>
</organism>
<name>A0A1E1EYB7_9SPHN</name>
<evidence type="ECO:0000313" key="2">
    <source>
        <dbReference type="Proteomes" id="UP000218272"/>
    </source>
</evidence>
<keyword evidence="2" id="KW-1185">Reference proteome</keyword>
<reference evidence="1 2" key="1">
    <citation type="submission" date="2016-10" db="EMBL/GenBank/DDBJ databases">
        <title>Complete Genome Sequence of the Nonylphenol-Degrading Bacterium Sphingobium cloacae JCM 10874T.</title>
        <authorList>
            <person name="Ootsuka M."/>
            <person name="Nishizawa T."/>
            <person name="Ohta H."/>
        </authorList>
    </citation>
    <scope>NUCLEOTIDE SEQUENCE [LARGE SCALE GENOMIC DNA]</scope>
    <source>
        <strain evidence="1 2">JCM 10874</strain>
    </source>
</reference>
<sequence>MAQRLENVVALAQANIRLGLKLAETWRESGQKLIELGTKGASEIGEEARLVLANGLSSEKSASMNSVNGHWQDMLAEIEAVRTATAQDIESAVGDWRKSWAEALTVEPVLPVEGLFKPWLALVASTASTAAPDKDLPTEKS</sequence>
<dbReference type="Proteomes" id="UP000218272">
    <property type="component" value="Chromosome SCLO_1"/>
</dbReference>
<protein>
    <recommendedName>
        <fullName evidence="3">Phasin domain-containing protein</fullName>
    </recommendedName>
</protein>
<accession>A0A1E1EYB7</accession>
<dbReference type="RefSeq" id="WP_066516550.1">
    <property type="nucleotide sequence ID" value="NZ_AP017655.1"/>
</dbReference>
<dbReference type="OrthoDB" id="7472140at2"/>
<dbReference type="KEGG" id="sclo:SCLO_1002100"/>
<evidence type="ECO:0000313" key="1">
    <source>
        <dbReference type="EMBL" id="BAV63250.1"/>
    </source>
</evidence>
<proteinExistence type="predicted"/>
<evidence type="ECO:0008006" key="3">
    <source>
        <dbReference type="Google" id="ProtNLM"/>
    </source>
</evidence>